<dbReference type="InterPro" id="IPR001034">
    <property type="entry name" value="DeoR_HTH"/>
</dbReference>
<comment type="caution">
    <text evidence="5">The sequence shown here is derived from an EMBL/GenBank/DDBJ whole genome shotgun (WGS) entry which is preliminary data.</text>
</comment>
<name>A0A8J3IA75_9CHLR</name>
<dbReference type="SUPFAM" id="SSF100950">
    <property type="entry name" value="NagB/RpiA/CoA transferase-like"/>
    <property type="match status" value="1"/>
</dbReference>
<dbReference type="SMART" id="SM01134">
    <property type="entry name" value="DeoRC"/>
    <property type="match status" value="1"/>
</dbReference>
<dbReference type="PANTHER" id="PTHR30363">
    <property type="entry name" value="HTH-TYPE TRANSCRIPTIONAL REGULATOR SRLR-RELATED"/>
    <property type="match status" value="1"/>
</dbReference>
<dbReference type="GO" id="GO:0003677">
    <property type="term" value="F:DNA binding"/>
    <property type="evidence" value="ECO:0007669"/>
    <property type="project" value="UniProtKB-KW"/>
</dbReference>
<evidence type="ECO:0000256" key="1">
    <source>
        <dbReference type="ARBA" id="ARBA00023015"/>
    </source>
</evidence>
<keyword evidence="6" id="KW-1185">Reference proteome</keyword>
<proteinExistence type="predicted"/>
<dbReference type="Pfam" id="PF08220">
    <property type="entry name" value="HTH_DeoR"/>
    <property type="match status" value="1"/>
</dbReference>
<dbReference type="AlphaFoldDB" id="A0A8J3IA75"/>
<dbReference type="RefSeq" id="WP_220198725.1">
    <property type="nucleotide sequence ID" value="NZ_BNJF01000005.1"/>
</dbReference>
<keyword evidence="2" id="KW-0238">DNA-binding</keyword>
<keyword evidence="1" id="KW-0805">Transcription regulation</keyword>
<dbReference type="InterPro" id="IPR037171">
    <property type="entry name" value="NagB/RpiA_transferase-like"/>
</dbReference>
<evidence type="ECO:0000313" key="5">
    <source>
        <dbReference type="EMBL" id="GHO49620.1"/>
    </source>
</evidence>
<evidence type="ECO:0000313" key="6">
    <source>
        <dbReference type="Proteomes" id="UP000612362"/>
    </source>
</evidence>
<dbReference type="PROSITE" id="PS51000">
    <property type="entry name" value="HTH_DEOR_2"/>
    <property type="match status" value="1"/>
</dbReference>
<reference evidence="5" key="1">
    <citation type="submission" date="2020-10" db="EMBL/GenBank/DDBJ databases">
        <title>Taxonomic study of unclassified bacteria belonging to the class Ktedonobacteria.</title>
        <authorList>
            <person name="Yabe S."/>
            <person name="Wang C.M."/>
            <person name="Zheng Y."/>
            <person name="Sakai Y."/>
            <person name="Cavaletti L."/>
            <person name="Monciardini P."/>
            <person name="Donadio S."/>
        </authorList>
    </citation>
    <scope>NUCLEOTIDE SEQUENCE</scope>
    <source>
        <strain evidence="5">SOSP1-1</strain>
    </source>
</reference>
<gene>
    <name evidence="5" type="ORF">KSX_77830</name>
</gene>
<dbReference type="InterPro" id="IPR018356">
    <property type="entry name" value="Tscrpt_reg_HTH_DeoR_CS"/>
</dbReference>
<evidence type="ECO:0000256" key="3">
    <source>
        <dbReference type="ARBA" id="ARBA00023163"/>
    </source>
</evidence>
<dbReference type="PRINTS" id="PR00037">
    <property type="entry name" value="HTHLACR"/>
</dbReference>
<dbReference type="Proteomes" id="UP000612362">
    <property type="component" value="Unassembled WGS sequence"/>
</dbReference>
<accession>A0A8J3IA75</accession>
<dbReference type="InterPro" id="IPR036388">
    <property type="entry name" value="WH-like_DNA-bd_sf"/>
</dbReference>
<dbReference type="InterPro" id="IPR014036">
    <property type="entry name" value="DeoR-like_C"/>
</dbReference>
<keyword evidence="3" id="KW-0804">Transcription</keyword>
<dbReference type="Pfam" id="PF00455">
    <property type="entry name" value="DeoRC"/>
    <property type="match status" value="1"/>
</dbReference>
<feature type="domain" description="HTH deoR-type" evidence="4">
    <location>
        <begin position="22"/>
        <end position="77"/>
    </location>
</feature>
<organism evidence="5 6">
    <name type="scientific">Ktedonospora formicarum</name>
    <dbReference type="NCBI Taxonomy" id="2778364"/>
    <lineage>
        <taxon>Bacteria</taxon>
        <taxon>Bacillati</taxon>
        <taxon>Chloroflexota</taxon>
        <taxon>Ktedonobacteria</taxon>
        <taxon>Ktedonobacterales</taxon>
        <taxon>Ktedonobacteraceae</taxon>
        <taxon>Ktedonospora</taxon>
    </lineage>
</organism>
<dbReference type="InterPro" id="IPR050313">
    <property type="entry name" value="Carb_Metab_HTH_regulators"/>
</dbReference>
<dbReference type="SMART" id="SM00420">
    <property type="entry name" value="HTH_DEOR"/>
    <property type="match status" value="1"/>
</dbReference>
<protein>
    <submittedName>
        <fullName evidence="5">DeoR family transcriptional regulator</fullName>
    </submittedName>
</protein>
<dbReference type="GO" id="GO:0003700">
    <property type="term" value="F:DNA-binding transcription factor activity"/>
    <property type="evidence" value="ECO:0007669"/>
    <property type="project" value="InterPro"/>
</dbReference>
<sequence>MENRRNKTEENETIAEEPGLFSPERRQQIMRVLEREQRATVAELSRLFSVSEVTIRKDLTWLETQGLALRTHGGAIPNTSAVNEIGYAEREQLRRSEKQRIARAAASYVQDGDTVVLDASSTTLAMVPYLGAKQELTIVTNGVRTGMELLQFPGISVLMLGGMLRRESASLVGNWGRALLEQVNISKAFVGARGLTLSAGLTDVNSEEVEIKRAIVGAAKEVIAVIDSSKWGLVTLATFCPLERLTRIITDPLAPPTMIQQARDLGIDVQLVG</sequence>
<dbReference type="InterPro" id="IPR036390">
    <property type="entry name" value="WH_DNA-bd_sf"/>
</dbReference>
<dbReference type="EMBL" id="BNJF01000005">
    <property type="protein sequence ID" value="GHO49620.1"/>
    <property type="molecule type" value="Genomic_DNA"/>
</dbReference>
<dbReference type="Gene3D" id="1.10.10.10">
    <property type="entry name" value="Winged helix-like DNA-binding domain superfamily/Winged helix DNA-binding domain"/>
    <property type="match status" value="1"/>
</dbReference>
<evidence type="ECO:0000256" key="2">
    <source>
        <dbReference type="ARBA" id="ARBA00023125"/>
    </source>
</evidence>
<dbReference type="PANTHER" id="PTHR30363:SF44">
    <property type="entry name" value="AGA OPERON TRANSCRIPTIONAL REPRESSOR-RELATED"/>
    <property type="match status" value="1"/>
</dbReference>
<dbReference type="Gene3D" id="3.40.50.1360">
    <property type="match status" value="1"/>
</dbReference>
<dbReference type="SUPFAM" id="SSF46785">
    <property type="entry name" value="Winged helix' DNA-binding domain"/>
    <property type="match status" value="1"/>
</dbReference>
<dbReference type="PROSITE" id="PS00894">
    <property type="entry name" value="HTH_DEOR_1"/>
    <property type="match status" value="1"/>
</dbReference>
<evidence type="ECO:0000259" key="4">
    <source>
        <dbReference type="PROSITE" id="PS51000"/>
    </source>
</evidence>